<keyword evidence="3" id="KW-1185">Reference proteome</keyword>
<proteinExistence type="predicted"/>
<feature type="compositionally biased region" description="Low complexity" evidence="1">
    <location>
        <begin position="103"/>
        <end position="119"/>
    </location>
</feature>
<feature type="compositionally biased region" description="Polar residues" evidence="1">
    <location>
        <begin position="1"/>
        <end position="13"/>
    </location>
</feature>
<protein>
    <submittedName>
        <fullName evidence="2">Uncharacterized protein</fullName>
    </submittedName>
</protein>
<evidence type="ECO:0000313" key="2">
    <source>
        <dbReference type="EMBL" id="QYS92692.1"/>
    </source>
</evidence>
<feature type="compositionally biased region" description="Basic residues" evidence="1">
    <location>
        <begin position="58"/>
        <end position="76"/>
    </location>
</feature>
<gene>
    <name evidence="2" type="ORF">H0G86_000097</name>
</gene>
<reference evidence="2 3" key="1">
    <citation type="journal article" date="2021" name="BMC Genomics">
        <title>Telomere-to-telomere genome assembly of asparaginase-producing Trichoderma simmonsii.</title>
        <authorList>
            <person name="Chung D."/>
            <person name="Kwon Y.M."/>
            <person name="Yang Y."/>
        </authorList>
    </citation>
    <scope>NUCLEOTIDE SEQUENCE [LARGE SCALE GENOMIC DNA]</scope>
    <source>
        <strain evidence="2 3">GH-Sj1</strain>
    </source>
</reference>
<evidence type="ECO:0000256" key="1">
    <source>
        <dbReference type="SAM" id="MobiDB-lite"/>
    </source>
</evidence>
<dbReference type="Proteomes" id="UP000826661">
    <property type="component" value="Chromosome I"/>
</dbReference>
<dbReference type="EMBL" id="CP075864">
    <property type="protein sequence ID" value="QYS92692.1"/>
    <property type="molecule type" value="Genomic_DNA"/>
</dbReference>
<accession>A0A8G0KYW5</accession>
<name>A0A8G0KYW5_9HYPO</name>
<feature type="region of interest" description="Disordered" evidence="1">
    <location>
        <begin position="1"/>
        <end position="120"/>
    </location>
</feature>
<sequence length="528" mass="59040">MAPVTTKNTSDPTPSDDAFLFVNISGPTDGRHRGPSTQTRIRQHVMRDITKAQPKPPPNRRAKSKKGNSKKKMRHTKTPDASALEGHSEEPRDHESATGTIVSRISGSPIDGSSPGTPDRCCTQLQQPTALVHLKLNQHPLDVLYQSLADRSKFPAYSLVYAVTQNVKVNHAPGRSFLFPFAFKETPLYHKILTGQHVAEIVRSSPEKSIMIAITRFTEVLRCIRKRLSHPDLDMALSDDTIMAVIDSICYSFALEDLTQARCHLDGLYMMINSRGGYSSFSEKPDIQRMMFWIDVTAAIIFERIPRFPLPATLLPPPPRTGTSAIWDLLSLVKETECQSDVEQNELFDALKEVSSIAKTIESEVFTRGDAAWHDAVFLGSLVHPVAHRLLSTLEQDCEKQHLPISVSIRLGIALFVLILKQQSQGCPAPSTPYVAKTVAVLYWDIPNIPSHMSSILFTLQLWLLLLCTIAYPDTTLLPEIQMMITRIMKQSNLNCWDKVVATARLMPWISKFGSRKGFGDYLIDDVN</sequence>
<organism evidence="2 3">
    <name type="scientific">Trichoderma simmonsii</name>
    <dbReference type="NCBI Taxonomy" id="1491479"/>
    <lineage>
        <taxon>Eukaryota</taxon>
        <taxon>Fungi</taxon>
        <taxon>Dikarya</taxon>
        <taxon>Ascomycota</taxon>
        <taxon>Pezizomycotina</taxon>
        <taxon>Sordariomycetes</taxon>
        <taxon>Hypocreomycetidae</taxon>
        <taxon>Hypocreales</taxon>
        <taxon>Hypocreaceae</taxon>
        <taxon>Trichoderma</taxon>
    </lineage>
</organism>
<dbReference type="AlphaFoldDB" id="A0A8G0KYW5"/>
<evidence type="ECO:0000313" key="3">
    <source>
        <dbReference type="Proteomes" id="UP000826661"/>
    </source>
</evidence>
<dbReference type="PANTHER" id="PTHR37540">
    <property type="entry name" value="TRANSCRIPTION FACTOR (ACR-2), PUTATIVE-RELATED-RELATED"/>
    <property type="match status" value="1"/>
</dbReference>
<dbReference type="PANTHER" id="PTHR37540:SF5">
    <property type="entry name" value="TRANSCRIPTION FACTOR DOMAIN-CONTAINING PROTEIN"/>
    <property type="match status" value="1"/>
</dbReference>
<feature type="compositionally biased region" description="Basic and acidic residues" evidence="1">
    <location>
        <begin position="86"/>
        <end position="96"/>
    </location>
</feature>